<dbReference type="Gene3D" id="3.30.465.10">
    <property type="match status" value="1"/>
</dbReference>
<dbReference type="EMBL" id="BSYO01000028">
    <property type="protein sequence ID" value="GMH24566.1"/>
    <property type="molecule type" value="Genomic_DNA"/>
</dbReference>
<dbReference type="EC" id="1.1.99.39" evidence="6"/>
<keyword evidence="4" id="KW-0274">FAD</keyword>
<dbReference type="FunFam" id="3.30.465.10:FF:000001">
    <property type="entry name" value="D-2-hydroxyglutarate dehydrogenase, mitochondrial"/>
    <property type="match status" value="1"/>
</dbReference>
<dbReference type="FunFam" id="1.10.45.10:FF:000001">
    <property type="entry name" value="D-lactate dehydrogenase mitochondrial"/>
    <property type="match status" value="1"/>
</dbReference>
<dbReference type="PROSITE" id="PS51387">
    <property type="entry name" value="FAD_PCMH"/>
    <property type="match status" value="1"/>
</dbReference>
<dbReference type="PANTHER" id="PTHR43716:SF1">
    <property type="entry name" value="D-2-HYDROXYGLUTARATE DEHYDROGENASE, MITOCHONDRIAL"/>
    <property type="match status" value="1"/>
</dbReference>
<evidence type="ECO:0000256" key="5">
    <source>
        <dbReference type="ARBA" id="ARBA00023002"/>
    </source>
</evidence>
<dbReference type="Pfam" id="PF01565">
    <property type="entry name" value="FAD_binding_4"/>
    <property type="match status" value="1"/>
</dbReference>
<evidence type="ECO:0000256" key="3">
    <source>
        <dbReference type="ARBA" id="ARBA00022630"/>
    </source>
</evidence>
<dbReference type="FunFam" id="3.30.70.2190:FF:000001">
    <property type="entry name" value="D-2-hydroxyglutarate dehydrogenase mitochondrial"/>
    <property type="match status" value="1"/>
</dbReference>
<comment type="caution">
    <text evidence="9">The sequence shown here is derived from an EMBL/GenBank/DDBJ whole genome shotgun (WGS) entry which is preliminary data.</text>
</comment>
<comment type="similarity">
    <text evidence="2">Belongs to the FAD-binding oxidoreductase/transferase type 4 family.</text>
</comment>
<dbReference type="Gene3D" id="3.30.43.10">
    <property type="entry name" value="Uridine Diphospho-n-acetylenolpyruvylglucosamine Reductase, domain 2"/>
    <property type="match status" value="1"/>
</dbReference>
<comment type="catalytic activity">
    <reaction evidence="7">
        <text>(R)-2-hydroxyglutarate + A = 2-oxoglutarate + AH2</text>
        <dbReference type="Rhea" id="RHEA:38295"/>
        <dbReference type="ChEBI" id="CHEBI:13193"/>
        <dbReference type="ChEBI" id="CHEBI:15801"/>
        <dbReference type="ChEBI" id="CHEBI:16810"/>
        <dbReference type="ChEBI" id="CHEBI:17499"/>
        <dbReference type="EC" id="1.1.99.39"/>
    </reaction>
</comment>
<dbReference type="Gene3D" id="3.30.70.2190">
    <property type="match status" value="1"/>
</dbReference>
<dbReference type="AlphaFoldDB" id="A0AAD3T8J3"/>
<protein>
    <recommendedName>
        <fullName evidence="6">D-2-hydroxyglutarate dehydrogenase</fullName>
        <ecNumber evidence="6">1.1.99.39</ecNumber>
    </recommendedName>
</protein>
<dbReference type="Gene3D" id="1.10.45.10">
    <property type="entry name" value="Vanillyl-alcohol Oxidase, Chain A, domain 4"/>
    <property type="match status" value="1"/>
</dbReference>
<accession>A0AAD3T8J3</accession>
<evidence type="ECO:0000313" key="10">
    <source>
        <dbReference type="Proteomes" id="UP001279734"/>
    </source>
</evidence>
<evidence type="ECO:0000256" key="6">
    <source>
        <dbReference type="ARBA" id="ARBA00039003"/>
    </source>
</evidence>
<dbReference type="Proteomes" id="UP001279734">
    <property type="component" value="Unassembled WGS sequence"/>
</dbReference>
<dbReference type="SUPFAM" id="SSF56176">
    <property type="entry name" value="FAD-binding/transporter-associated domain-like"/>
    <property type="match status" value="1"/>
</dbReference>
<dbReference type="GO" id="GO:0071949">
    <property type="term" value="F:FAD binding"/>
    <property type="evidence" value="ECO:0007669"/>
    <property type="project" value="InterPro"/>
</dbReference>
<dbReference type="InterPro" id="IPR016171">
    <property type="entry name" value="Vanillyl_alc_oxidase_C-sub2"/>
</dbReference>
<dbReference type="Pfam" id="PF02913">
    <property type="entry name" value="FAD-oxidase_C"/>
    <property type="match status" value="1"/>
</dbReference>
<keyword evidence="5" id="KW-0560">Oxidoreductase</keyword>
<dbReference type="InterPro" id="IPR016166">
    <property type="entry name" value="FAD-bd_PCMH"/>
</dbReference>
<dbReference type="InterPro" id="IPR008496">
    <property type="entry name" value="TMEM222/RTE1"/>
</dbReference>
<evidence type="ECO:0000313" key="9">
    <source>
        <dbReference type="EMBL" id="GMH24566.1"/>
    </source>
</evidence>
<dbReference type="FunFam" id="3.30.70.2740:FF:000002">
    <property type="entry name" value="D-2-hydroxyglutarate dehydrogenase mitochondrial"/>
    <property type="match status" value="1"/>
</dbReference>
<dbReference type="InterPro" id="IPR006094">
    <property type="entry name" value="Oxid_FAD_bind_N"/>
</dbReference>
<dbReference type="Gene3D" id="3.30.70.2740">
    <property type="match status" value="1"/>
</dbReference>
<comment type="cofactor">
    <cofactor evidence="1">
        <name>FAD</name>
        <dbReference type="ChEBI" id="CHEBI:57692"/>
    </cofactor>
</comment>
<dbReference type="FunFam" id="3.30.43.10:FF:000002">
    <property type="entry name" value="D-2-hydroxyglutarate dehydrogenase, mitochondrial"/>
    <property type="match status" value="1"/>
</dbReference>
<evidence type="ECO:0000256" key="7">
    <source>
        <dbReference type="ARBA" id="ARBA00051778"/>
    </source>
</evidence>
<keyword evidence="3" id="KW-0285">Flavoprotein</keyword>
<dbReference type="GO" id="GO:0051990">
    <property type="term" value="F:(R)-2-hydroxyglutarate dehydrogenase activity"/>
    <property type="evidence" value="ECO:0007669"/>
    <property type="project" value="UniProtKB-EC"/>
</dbReference>
<gene>
    <name evidence="9" type="ORF">Nepgr_026409</name>
</gene>
<sequence length="803" mass="89340">MLSLLVSRHLPRNHHFITTVMLPPPPRRCCGLISEYTWLSTVKQIQNFLPIRATGGIVNVRPIFLHRRVLRDGRGCRFREEADDRGAQFSTNYADRSKKSSVSLLEDGVILDFAGPNFVCVDNFAFGSVTRYVLIDKEKLSRFTTVSATSRNANLCTENRSETEILTWDDAIRKSMQEFQHRSYNLLTCNCHSFVAHNLNLLRIDGSGWNVVNLAALIFLKGRWVSTARGNLNMERRKAAYHALRHFSRSLFDHLLRCTYGHFRLQLNSGSIRNLVGTFQQSSSHLEQASCNPVAPLYQSSDLTDFHQASRTKLSQQSFSPRRRSYGSAATFIQKNPAFSEINSDDISYFKNILGHNNVIQDEDRLQSANTDWMHKYKGSSKLMLQPRNTEEVSQILKYCNSRCLAVVPQGGNTGLVGGSVPVFNEVIINLGLMNKILSFDQVSGVLVCEAGCILENLAFFLDNEGFVMPLDLGAKGSCQIGGNVSTNAGGLRLVRYGSLHGNVLGLEAVLANGTVLDMLKTLRKDNTGYDLKHLFIGSEGSLGIVTKVSILTPPKLSAINLAFLACDDYLSCQKLLLEAKRKLGEVLSAFEFLDSQSMDLVLNHLEGVRNPLAPSVHNFYVLIETTGSGESFDKDKLEAFLFRSMESGLISDGVIAQDINQASSFWRIREGVAEALIKAGITYKYDLSLPVEKMYDLVEEMRMRLGHSAKVLGFGHMGDGNLHLNISAPKYDDAIFAQIEPFVYEWTSKHRGSISAEHGLGLMKANAIHYSKSPEAVQLMVSIKKLLDANGILNPYKVLPCG</sequence>
<evidence type="ECO:0000256" key="2">
    <source>
        <dbReference type="ARBA" id="ARBA00008000"/>
    </source>
</evidence>
<keyword evidence="10" id="KW-1185">Reference proteome</keyword>
<reference evidence="9" key="1">
    <citation type="submission" date="2023-05" db="EMBL/GenBank/DDBJ databases">
        <title>Nepenthes gracilis genome sequencing.</title>
        <authorList>
            <person name="Fukushima K."/>
        </authorList>
    </citation>
    <scope>NUCLEOTIDE SEQUENCE</scope>
    <source>
        <strain evidence="9">SING2019-196</strain>
    </source>
</reference>
<name>A0AAD3T8J3_NEPGR</name>
<dbReference type="SUPFAM" id="SSF55103">
    <property type="entry name" value="FAD-linked oxidases, C-terminal domain"/>
    <property type="match status" value="1"/>
</dbReference>
<dbReference type="InterPro" id="IPR051264">
    <property type="entry name" value="FAD-oxidored/transferase_4"/>
</dbReference>
<organism evidence="9 10">
    <name type="scientific">Nepenthes gracilis</name>
    <name type="common">Slender pitcher plant</name>
    <dbReference type="NCBI Taxonomy" id="150966"/>
    <lineage>
        <taxon>Eukaryota</taxon>
        <taxon>Viridiplantae</taxon>
        <taxon>Streptophyta</taxon>
        <taxon>Embryophyta</taxon>
        <taxon>Tracheophyta</taxon>
        <taxon>Spermatophyta</taxon>
        <taxon>Magnoliopsida</taxon>
        <taxon>eudicotyledons</taxon>
        <taxon>Gunneridae</taxon>
        <taxon>Pentapetalae</taxon>
        <taxon>Caryophyllales</taxon>
        <taxon>Nepenthaceae</taxon>
        <taxon>Nepenthes</taxon>
    </lineage>
</organism>
<dbReference type="InterPro" id="IPR004113">
    <property type="entry name" value="FAD-bd_oxidored_4_C"/>
</dbReference>
<dbReference type="InterPro" id="IPR036318">
    <property type="entry name" value="FAD-bd_PCMH-like_sf"/>
</dbReference>
<dbReference type="InterPro" id="IPR016164">
    <property type="entry name" value="FAD-linked_Oxase-like_C"/>
</dbReference>
<evidence type="ECO:0000256" key="4">
    <source>
        <dbReference type="ARBA" id="ARBA00022827"/>
    </source>
</evidence>
<feature type="domain" description="FAD-binding PCMH-type" evidence="8">
    <location>
        <begin position="377"/>
        <end position="556"/>
    </location>
</feature>
<dbReference type="PANTHER" id="PTHR43716">
    <property type="entry name" value="D-2-HYDROXYGLUTARATE DEHYDROGENASE, MITOCHONDRIAL"/>
    <property type="match status" value="1"/>
</dbReference>
<dbReference type="InterPro" id="IPR016167">
    <property type="entry name" value="FAD-bd_PCMH_sub1"/>
</dbReference>
<evidence type="ECO:0000256" key="1">
    <source>
        <dbReference type="ARBA" id="ARBA00001974"/>
    </source>
</evidence>
<dbReference type="Pfam" id="PF05608">
    <property type="entry name" value="RTE1"/>
    <property type="match status" value="1"/>
</dbReference>
<dbReference type="GO" id="GO:0005739">
    <property type="term" value="C:mitochondrion"/>
    <property type="evidence" value="ECO:0007669"/>
    <property type="project" value="TreeGrafter"/>
</dbReference>
<proteinExistence type="inferred from homology"/>
<dbReference type="InterPro" id="IPR016169">
    <property type="entry name" value="FAD-bd_PCMH_sub2"/>
</dbReference>
<evidence type="ECO:0000259" key="8">
    <source>
        <dbReference type="PROSITE" id="PS51387"/>
    </source>
</evidence>